<evidence type="ECO:0000256" key="1">
    <source>
        <dbReference type="ARBA" id="ARBA00004974"/>
    </source>
</evidence>
<dbReference type="Pfam" id="PF02776">
    <property type="entry name" value="TPP_enzyme_N"/>
    <property type="match status" value="1"/>
</dbReference>
<dbReference type="InterPro" id="IPR012846">
    <property type="entry name" value="Acetolactate_synth_lsu"/>
</dbReference>
<evidence type="ECO:0000256" key="12">
    <source>
        <dbReference type="RuleBase" id="RU003591"/>
    </source>
</evidence>
<keyword evidence="17" id="KW-1185">Reference proteome</keyword>
<evidence type="ECO:0000256" key="10">
    <source>
        <dbReference type="ARBA" id="ARBA00023304"/>
    </source>
</evidence>
<comment type="cofactor">
    <cofactor evidence="12">
        <name>Mg(2+)</name>
        <dbReference type="ChEBI" id="CHEBI:18420"/>
    </cofactor>
    <text evidence="12">Binds 1 Mg(2+) ion per subunit.</text>
</comment>
<dbReference type="EC" id="2.2.1.6" evidence="4 12"/>
<evidence type="ECO:0000313" key="17">
    <source>
        <dbReference type="Proteomes" id="UP000184251"/>
    </source>
</evidence>
<dbReference type="SUPFAM" id="SSF52467">
    <property type="entry name" value="DHS-like NAD/FAD-binding domain"/>
    <property type="match status" value="1"/>
</dbReference>
<evidence type="ECO:0000259" key="13">
    <source>
        <dbReference type="Pfam" id="PF00205"/>
    </source>
</evidence>
<keyword evidence="6 12" id="KW-0808">Transferase</keyword>
<dbReference type="InterPro" id="IPR029061">
    <property type="entry name" value="THDP-binding"/>
</dbReference>
<dbReference type="EMBL" id="FQTU01000002">
    <property type="protein sequence ID" value="SHE44332.1"/>
    <property type="molecule type" value="Genomic_DNA"/>
</dbReference>
<evidence type="ECO:0000256" key="7">
    <source>
        <dbReference type="ARBA" id="ARBA00022723"/>
    </source>
</evidence>
<dbReference type="STRING" id="1120975.SAMN02746064_00507"/>
<dbReference type="Pfam" id="PF02775">
    <property type="entry name" value="TPP_enzyme_C"/>
    <property type="match status" value="1"/>
</dbReference>
<evidence type="ECO:0000256" key="8">
    <source>
        <dbReference type="ARBA" id="ARBA00022842"/>
    </source>
</evidence>
<keyword evidence="7 12" id="KW-0479">Metal-binding</keyword>
<accession>A0A1M4TIJ2</accession>
<dbReference type="InterPro" id="IPR045229">
    <property type="entry name" value="TPP_enz"/>
</dbReference>
<feature type="domain" description="Thiamine pyrophosphate enzyme N-terminal TPP-binding" evidence="15">
    <location>
        <begin position="4"/>
        <end position="120"/>
    </location>
</feature>
<dbReference type="CDD" id="cd02015">
    <property type="entry name" value="TPP_AHAS"/>
    <property type="match status" value="1"/>
</dbReference>
<dbReference type="Gene3D" id="3.40.50.970">
    <property type="match status" value="2"/>
</dbReference>
<keyword evidence="8 12" id="KW-0460">Magnesium</keyword>
<evidence type="ECO:0000256" key="3">
    <source>
        <dbReference type="ARBA" id="ARBA00007812"/>
    </source>
</evidence>
<dbReference type="NCBIfam" id="TIGR00118">
    <property type="entry name" value="acolac_lg"/>
    <property type="match status" value="1"/>
</dbReference>
<evidence type="ECO:0000256" key="6">
    <source>
        <dbReference type="ARBA" id="ARBA00022679"/>
    </source>
</evidence>
<dbReference type="InterPro" id="IPR000399">
    <property type="entry name" value="TPP-bd_CS"/>
</dbReference>
<comment type="pathway">
    <text evidence="1 12">Amino-acid biosynthesis; L-isoleucine biosynthesis; L-isoleucine from 2-oxobutanoate: step 1/4.</text>
</comment>
<dbReference type="AlphaFoldDB" id="A0A1M4TIJ2"/>
<keyword evidence="5 12" id="KW-0028">Amino-acid biosynthesis</keyword>
<feature type="domain" description="Thiamine pyrophosphate enzyme central" evidence="13">
    <location>
        <begin position="195"/>
        <end position="328"/>
    </location>
</feature>
<comment type="catalytic activity">
    <reaction evidence="11 12">
        <text>2 pyruvate + H(+) = (2S)-2-acetolactate + CO2</text>
        <dbReference type="Rhea" id="RHEA:25249"/>
        <dbReference type="ChEBI" id="CHEBI:15361"/>
        <dbReference type="ChEBI" id="CHEBI:15378"/>
        <dbReference type="ChEBI" id="CHEBI:16526"/>
        <dbReference type="ChEBI" id="CHEBI:58476"/>
        <dbReference type="EC" id="2.2.1.6"/>
    </reaction>
</comment>
<dbReference type="InterPro" id="IPR011766">
    <property type="entry name" value="TPP_enzyme_TPP-bd"/>
</dbReference>
<dbReference type="GO" id="GO:0050660">
    <property type="term" value="F:flavin adenine dinucleotide binding"/>
    <property type="evidence" value="ECO:0007669"/>
    <property type="project" value="InterPro"/>
</dbReference>
<dbReference type="GO" id="GO:0009099">
    <property type="term" value="P:L-valine biosynthetic process"/>
    <property type="evidence" value="ECO:0007669"/>
    <property type="project" value="UniProtKB-UniPathway"/>
</dbReference>
<protein>
    <recommendedName>
        <fullName evidence="4 12">Acetolactate synthase</fullName>
        <ecNumber evidence="4 12">2.2.1.6</ecNumber>
    </recommendedName>
</protein>
<evidence type="ECO:0000256" key="2">
    <source>
        <dbReference type="ARBA" id="ARBA00005025"/>
    </source>
</evidence>
<organism evidence="16 17">
    <name type="scientific">Alkalibacter saccharofermentans DSM 14828</name>
    <dbReference type="NCBI Taxonomy" id="1120975"/>
    <lineage>
        <taxon>Bacteria</taxon>
        <taxon>Bacillati</taxon>
        <taxon>Bacillota</taxon>
        <taxon>Clostridia</taxon>
        <taxon>Eubacteriales</taxon>
        <taxon>Eubacteriaceae</taxon>
        <taxon>Alkalibacter</taxon>
    </lineage>
</organism>
<dbReference type="FunFam" id="3.40.50.970:FF:000007">
    <property type="entry name" value="Acetolactate synthase"/>
    <property type="match status" value="1"/>
</dbReference>
<evidence type="ECO:0000256" key="4">
    <source>
        <dbReference type="ARBA" id="ARBA00013145"/>
    </source>
</evidence>
<reference evidence="16 17" key="1">
    <citation type="submission" date="2016-11" db="EMBL/GenBank/DDBJ databases">
        <authorList>
            <person name="Jaros S."/>
            <person name="Januszkiewicz K."/>
            <person name="Wedrychowicz H."/>
        </authorList>
    </citation>
    <scope>NUCLEOTIDE SEQUENCE [LARGE SCALE GENOMIC DNA]</scope>
    <source>
        <strain evidence="16 17">DSM 14828</strain>
    </source>
</reference>
<dbReference type="UniPathway" id="UPA00047">
    <property type="reaction ID" value="UER00055"/>
</dbReference>
<dbReference type="GO" id="GO:0005948">
    <property type="term" value="C:acetolactate synthase complex"/>
    <property type="evidence" value="ECO:0007669"/>
    <property type="project" value="TreeGrafter"/>
</dbReference>
<dbReference type="CDD" id="cd07035">
    <property type="entry name" value="TPP_PYR_POX_like"/>
    <property type="match status" value="1"/>
</dbReference>
<evidence type="ECO:0000256" key="11">
    <source>
        <dbReference type="ARBA" id="ARBA00048670"/>
    </source>
</evidence>
<dbReference type="Pfam" id="PF00205">
    <property type="entry name" value="TPP_enzyme_M"/>
    <property type="match status" value="1"/>
</dbReference>
<dbReference type="InterPro" id="IPR029035">
    <property type="entry name" value="DHS-like_NAD/FAD-binding_dom"/>
</dbReference>
<dbReference type="InterPro" id="IPR012000">
    <property type="entry name" value="Thiamin_PyroP_enz_cen_dom"/>
</dbReference>
<dbReference type="GO" id="GO:0000287">
    <property type="term" value="F:magnesium ion binding"/>
    <property type="evidence" value="ECO:0007669"/>
    <property type="project" value="UniProtKB-UniRule"/>
</dbReference>
<dbReference type="PROSITE" id="PS00187">
    <property type="entry name" value="TPP_ENZYMES"/>
    <property type="match status" value="1"/>
</dbReference>
<dbReference type="FunFam" id="3.40.50.1220:FF:000008">
    <property type="entry name" value="Acetolactate synthase"/>
    <property type="match status" value="1"/>
</dbReference>
<dbReference type="Proteomes" id="UP000184251">
    <property type="component" value="Unassembled WGS sequence"/>
</dbReference>
<keyword evidence="10 12" id="KW-0100">Branched-chain amino acid biosynthesis</keyword>
<dbReference type="GO" id="GO:0003984">
    <property type="term" value="F:acetolactate synthase activity"/>
    <property type="evidence" value="ECO:0007669"/>
    <property type="project" value="UniProtKB-EC"/>
</dbReference>
<evidence type="ECO:0000256" key="5">
    <source>
        <dbReference type="ARBA" id="ARBA00022605"/>
    </source>
</evidence>
<name>A0A1M4TIJ2_9FIRM</name>
<dbReference type="GO" id="GO:0009097">
    <property type="term" value="P:isoleucine biosynthetic process"/>
    <property type="evidence" value="ECO:0007669"/>
    <property type="project" value="UniProtKB-UniPathway"/>
</dbReference>
<keyword evidence="9 12" id="KW-0786">Thiamine pyrophosphate</keyword>
<sequence>MTKMTGAQIVIECLKEQKVDTIFGYQGGAVIPLFDALYDEKDTFNIIRPAHEQNAVHGADAYARTTGKIGVCMVTSGPGASNTVTGIANAYMDSVPLVVITGQVASGLLGKDSFQEIDITGITMPITKYNMLVKDISQLSNAITKAFNIAKSGRPGPVLIDITKDVFMGKGEFVSCFVEDDQICKPDPEIDRKSAKIARLINESKKPVIYAGGGVKISKAQEAVVSLAEKNSIPVVNTLMGLGSISRKHRLSLGLVGMHGFREANFAVTNSDLIIAIGARFSDRVIGKKDRFAPGAKIIHIDIDETEIDKNMPSFYSHVCDVQMSLESIYNHLEENSREEWFAQIQSWKMEDKSSPGAFGAKNIIKTINGNFDGEDIVVTDVGQHQMWTAQYWDFNGKTQFVTSGGLGTMGFGLGAAFGSKVGNPDKNVILFVGDGGFRMSCHELVTISKYKIPVLIVLINNSTLGMVRQWQKLFSNKRYMETDIGEDVDYIKLAEAYGIKASKVEDLESLKEVISGLGKIEEPVLIECKISKDDCVMPMVPPGEAIDELITETY</sequence>
<evidence type="ECO:0000313" key="16">
    <source>
        <dbReference type="EMBL" id="SHE44332.1"/>
    </source>
</evidence>
<comment type="similarity">
    <text evidence="3 12">Belongs to the TPP enzyme family.</text>
</comment>
<dbReference type="InterPro" id="IPR012001">
    <property type="entry name" value="Thiamin_PyroP_enz_TPP-bd_dom"/>
</dbReference>
<evidence type="ECO:0000256" key="9">
    <source>
        <dbReference type="ARBA" id="ARBA00023052"/>
    </source>
</evidence>
<comment type="pathway">
    <text evidence="2 12">Amino-acid biosynthesis; L-valine biosynthesis; L-valine from pyruvate: step 1/4.</text>
</comment>
<gene>
    <name evidence="16" type="ORF">SAMN02746064_00507</name>
</gene>
<dbReference type="InterPro" id="IPR039368">
    <property type="entry name" value="AHAS_TPP"/>
</dbReference>
<feature type="domain" description="Thiamine pyrophosphate enzyme TPP-binding" evidence="14">
    <location>
        <begin position="381"/>
        <end position="529"/>
    </location>
</feature>
<dbReference type="Gene3D" id="3.40.50.1220">
    <property type="entry name" value="TPP-binding domain"/>
    <property type="match status" value="1"/>
</dbReference>
<comment type="cofactor">
    <cofactor evidence="12">
        <name>thiamine diphosphate</name>
        <dbReference type="ChEBI" id="CHEBI:58937"/>
    </cofactor>
    <text evidence="12">Binds 1 thiamine pyrophosphate per subunit.</text>
</comment>
<dbReference type="PANTHER" id="PTHR18968:SF13">
    <property type="entry name" value="ACETOLACTATE SYNTHASE CATALYTIC SUBUNIT, MITOCHONDRIAL"/>
    <property type="match status" value="1"/>
</dbReference>
<evidence type="ECO:0000259" key="14">
    <source>
        <dbReference type="Pfam" id="PF02775"/>
    </source>
</evidence>
<dbReference type="GO" id="GO:0030976">
    <property type="term" value="F:thiamine pyrophosphate binding"/>
    <property type="evidence" value="ECO:0007669"/>
    <property type="project" value="UniProtKB-UniRule"/>
</dbReference>
<dbReference type="SUPFAM" id="SSF52518">
    <property type="entry name" value="Thiamin diphosphate-binding fold (THDP-binding)"/>
    <property type="match status" value="2"/>
</dbReference>
<dbReference type="UniPathway" id="UPA00049">
    <property type="reaction ID" value="UER00059"/>
</dbReference>
<evidence type="ECO:0000259" key="15">
    <source>
        <dbReference type="Pfam" id="PF02776"/>
    </source>
</evidence>
<dbReference type="PANTHER" id="PTHR18968">
    <property type="entry name" value="THIAMINE PYROPHOSPHATE ENZYMES"/>
    <property type="match status" value="1"/>
</dbReference>
<proteinExistence type="inferred from homology"/>